<dbReference type="Proteomes" id="UP000242444">
    <property type="component" value="Unassembled WGS sequence"/>
</dbReference>
<protein>
    <submittedName>
        <fullName evidence="1">Uncharacterized protein</fullName>
    </submittedName>
</protein>
<gene>
    <name evidence="1" type="ORF">CFN78_12825</name>
</gene>
<reference evidence="1 2" key="1">
    <citation type="submission" date="2017-07" db="EMBL/GenBank/DDBJ databases">
        <title>Amycolatopsis antarcticus sp. nov., isolated from the surface of an Antarcticus brown macroalga.</title>
        <authorList>
            <person name="Wang J."/>
            <person name="Leiva S."/>
            <person name="Huang J."/>
            <person name="Huang Y."/>
        </authorList>
    </citation>
    <scope>NUCLEOTIDE SEQUENCE [LARGE SCALE GENOMIC DNA]</scope>
    <source>
        <strain evidence="1 2">AU-G6</strain>
    </source>
</reference>
<keyword evidence="2" id="KW-1185">Reference proteome</keyword>
<dbReference type="AlphaFoldDB" id="A0A263D2U6"/>
<dbReference type="EMBL" id="NKYE01000007">
    <property type="protein sequence ID" value="OZM72529.1"/>
    <property type="molecule type" value="Genomic_DNA"/>
</dbReference>
<sequence>MGFCLEHKESRRENWLVRYTRACAEDYLGRVAAPCGTWVVSVYRTGGQRRHLVTIRMNRRKEVAPDPSEKTVPVRR</sequence>
<proteinExistence type="predicted"/>
<evidence type="ECO:0000313" key="1">
    <source>
        <dbReference type="EMBL" id="OZM72529.1"/>
    </source>
</evidence>
<name>A0A263D2U6_9PSEU</name>
<comment type="caution">
    <text evidence="1">The sequence shown here is derived from an EMBL/GenBank/DDBJ whole genome shotgun (WGS) entry which is preliminary data.</text>
</comment>
<accession>A0A263D2U6</accession>
<dbReference type="InParanoid" id="A0A263D2U6"/>
<organism evidence="1 2">
    <name type="scientific">Amycolatopsis antarctica</name>
    <dbReference type="NCBI Taxonomy" id="1854586"/>
    <lineage>
        <taxon>Bacteria</taxon>
        <taxon>Bacillati</taxon>
        <taxon>Actinomycetota</taxon>
        <taxon>Actinomycetes</taxon>
        <taxon>Pseudonocardiales</taxon>
        <taxon>Pseudonocardiaceae</taxon>
        <taxon>Amycolatopsis</taxon>
    </lineage>
</organism>
<evidence type="ECO:0000313" key="2">
    <source>
        <dbReference type="Proteomes" id="UP000242444"/>
    </source>
</evidence>